<dbReference type="EMBL" id="BOOP01000020">
    <property type="protein sequence ID" value="GII39409.1"/>
    <property type="molecule type" value="Genomic_DNA"/>
</dbReference>
<dbReference type="GO" id="GO:0006707">
    <property type="term" value="P:cholesterol catabolic process"/>
    <property type="evidence" value="ECO:0007669"/>
    <property type="project" value="TreeGrafter"/>
</dbReference>
<dbReference type="PANTHER" id="PTHR46696">
    <property type="entry name" value="P450, PUTATIVE (EUROFUNG)-RELATED"/>
    <property type="match status" value="1"/>
</dbReference>
<reference evidence="7 8" key="1">
    <citation type="submission" date="2021-01" db="EMBL/GenBank/DDBJ databases">
        <title>Whole genome shotgun sequence of Planotetraspora phitsanulokensis NBRC 104273.</title>
        <authorList>
            <person name="Komaki H."/>
            <person name="Tamura T."/>
        </authorList>
    </citation>
    <scope>NUCLEOTIDE SEQUENCE [LARGE SCALE GENOMIC DNA]</scope>
    <source>
        <strain evidence="7 8">NBRC 104273</strain>
    </source>
</reference>
<dbReference type="GO" id="GO:0020037">
    <property type="term" value="F:heme binding"/>
    <property type="evidence" value="ECO:0007669"/>
    <property type="project" value="InterPro"/>
</dbReference>
<comment type="caution">
    <text evidence="7">The sequence shown here is derived from an EMBL/GenBank/DDBJ whole genome shotgun (WGS) entry which is preliminary data.</text>
</comment>
<name>A0A8J3XFW7_9ACTN</name>
<accession>A0A8J3XFW7</accession>
<dbReference type="Gene3D" id="1.10.630.10">
    <property type="entry name" value="Cytochrome P450"/>
    <property type="match status" value="1"/>
</dbReference>
<dbReference type="SUPFAM" id="SSF48264">
    <property type="entry name" value="Cytochrome P450"/>
    <property type="match status" value="1"/>
</dbReference>
<evidence type="ECO:0000256" key="5">
    <source>
        <dbReference type="ARBA" id="ARBA00023004"/>
    </source>
</evidence>
<protein>
    <submittedName>
        <fullName evidence="7">Linalool 8-monooxygenase</fullName>
    </submittedName>
</protein>
<dbReference type="PRINTS" id="PR00385">
    <property type="entry name" value="P450"/>
</dbReference>
<sequence length="424" mass="47454">MTPQPVESTPIMSAADINLSDHAFWLRPPAEREHAFRLLRELDKPAFFADPEVPYMSVKGLGYHALVRHADILEASRNPEIFASGLGGATSIIDMPAEFAEYFGSMINMDDPRHARLRRIVSRAFTPKMIKQFEDDVEVAASRIVDDLLEKGSGCDFVTEVAARLPLKIICDMVGIQESDYGFVFDRSNIILGASDPEYVSDAESIGTALLTAGMELQELVQRLAADRVENPTNDLTSSLVNANIDGERLTAQELGSFFILLVVAGNETTRNAISYGMRLLTLNPDQKRSWLEDVDGRAPGAVEEIVRLASPVNYMRRKVTRDHEMNGNLYREGEKVVLYYWSANRDESVFDDSLRFDIARNPNPHVGFGGPGPHFCLGAHLARREITVMFRELLRRVPQIEAGEPERLFSSFINGTKHMECTF</sequence>
<dbReference type="Proteomes" id="UP000622547">
    <property type="component" value="Unassembled WGS sequence"/>
</dbReference>
<gene>
    <name evidence="7" type="ORF">Pph01_44120</name>
</gene>
<keyword evidence="8" id="KW-1185">Reference proteome</keyword>
<dbReference type="GO" id="GO:0005506">
    <property type="term" value="F:iron ion binding"/>
    <property type="evidence" value="ECO:0007669"/>
    <property type="project" value="InterPro"/>
</dbReference>
<evidence type="ECO:0000256" key="4">
    <source>
        <dbReference type="ARBA" id="ARBA00023002"/>
    </source>
</evidence>
<dbReference type="AlphaFoldDB" id="A0A8J3XFW7"/>
<evidence type="ECO:0000256" key="1">
    <source>
        <dbReference type="ARBA" id="ARBA00010617"/>
    </source>
</evidence>
<dbReference type="InterPro" id="IPR002397">
    <property type="entry name" value="Cyt_P450_B"/>
</dbReference>
<comment type="similarity">
    <text evidence="1">Belongs to the cytochrome P450 family.</text>
</comment>
<evidence type="ECO:0000256" key="2">
    <source>
        <dbReference type="ARBA" id="ARBA00022617"/>
    </source>
</evidence>
<keyword evidence="4" id="KW-0560">Oxidoreductase</keyword>
<evidence type="ECO:0000313" key="8">
    <source>
        <dbReference type="Proteomes" id="UP000622547"/>
    </source>
</evidence>
<dbReference type="FunFam" id="1.10.630.10:FF:000018">
    <property type="entry name" value="Cytochrome P450 monooxygenase"/>
    <property type="match status" value="1"/>
</dbReference>
<keyword evidence="5" id="KW-0408">Iron</keyword>
<keyword evidence="6" id="KW-0503">Monooxygenase</keyword>
<evidence type="ECO:0000313" key="7">
    <source>
        <dbReference type="EMBL" id="GII39409.1"/>
    </source>
</evidence>
<dbReference type="InterPro" id="IPR036396">
    <property type="entry name" value="Cyt_P450_sf"/>
</dbReference>
<dbReference type="PRINTS" id="PR00359">
    <property type="entry name" value="BP450"/>
</dbReference>
<dbReference type="CDD" id="cd11033">
    <property type="entry name" value="CYP142-like"/>
    <property type="match status" value="1"/>
</dbReference>
<dbReference type="InterPro" id="IPR001128">
    <property type="entry name" value="Cyt_P450"/>
</dbReference>
<dbReference type="PANTHER" id="PTHR46696:SF4">
    <property type="entry name" value="BIOTIN BIOSYNTHESIS CYTOCHROME P450"/>
    <property type="match status" value="1"/>
</dbReference>
<dbReference type="GO" id="GO:0008395">
    <property type="term" value="F:steroid hydroxylase activity"/>
    <property type="evidence" value="ECO:0007669"/>
    <property type="project" value="TreeGrafter"/>
</dbReference>
<evidence type="ECO:0000256" key="6">
    <source>
        <dbReference type="ARBA" id="ARBA00023033"/>
    </source>
</evidence>
<organism evidence="7 8">
    <name type="scientific">Planotetraspora phitsanulokensis</name>
    <dbReference type="NCBI Taxonomy" id="575192"/>
    <lineage>
        <taxon>Bacteria</taxon>
        <taxon>Bacillati</taxon>
        <taxon>Actinomycetota</taxon>
        <taxon>Actinomycetes</taxon>
        <taxon>Streptosporangiales</taxon>
        <taxon>Streptosporangiaceae</taxon>
        <taxon>Planotetraspora</taxon>
    </lineage>
</organism>
<keyword evidence="2" id="KW-0349">Heme</keyword>
<dbReference type="GO" id="GO:0036199">
    <property type="term" value="F:cholest-4-en-3-one 26-monooxygenase activity"/>
    <property type="evidence" value="ECO:0007669"/>
    <property type="project" value="TreeGrafter"/>
</dbReference>
<evidence type="ECO:0000256" key="3">
    <source>
        <dbReference type="ARBA" id="ARBA00022723"/>
    </source>
</evidence>
<keyword evidence="3" id="KW-0479">Metal-binding</keyword>
<proteinExistence type="inferred from homology"/>
<dbReference type="Pfam" id="PF00067">
    <property type="entry name" value="p450"/>
    <property type="match status" value="1"/>
</dbReference>